<dbReference type="Proteomes" id="UP001159641">
    <property type="component" value="Unassembled WGS sequence"/>
</dbReference>
<sequence length="158" mass="17331">MQQCAPAPGVAWGPGSAGERQQTQASPNPGQVLLVFPKEDKQCNGFCRACEKAGFKCTVIKEAQTALACFLDKHHDVIIIDHRNPQQLDGEVLCRFPTFEDKSGLFWLEHILTAVSGSSQSVVSYSSPIKEASSEYLLPIKISRRRGSRTEKLTGLGR</sequence>
<feature type="compositionally biased region" description="Polar residues" evidence="1">
    <location>
        <begin position="19"/>
        <end position="28"/>
    </location>
</feature>
<evidence type="ECO:0000313" key="4">
    <source>
        <dbReference type="Proteomes" id="UP001159641"/>
    </source>
</evidence>
<keyword evidence="4" id="KW-1185">Reference proteome</keyword>
<comment type="caution">
    <text evidence="3">The sequence shown here is derived from an EMBL/GenBank/DDBJ whole genome shotgun (WGS) entry which is preliminary data.</text>
</comment>
<name>A0AB34I3R0_ESCRO</name>
<evidence type="ECO:0000259" key="2">
    <source>
        <dbReference type="Pfam" id="PF23198"/>
    </source>
</evidence>
<gene>
    <name evidence="3" type="ORF">J1605_017089</name>
</gene>
<protein>
    <recommendedName>
        <fullName evidence="2">PDE8-like REC N-terminal domain-containing protein</fullName>
    </recommendedName>
</protein>
<dbReference type="Pfam" id="PF23198">
    <property type="entry name" value="PDE8A_N"/>
    <property type="match status" value="1"/>
</dbReference>
<accession>A0AB34I3R0</accession>
<feature type="domain" description="PDE8-like REC N-terminal" evidence="2">
    <location>
        <begin position="27"/>
        <end position="95"/>
    </location>
</feature>
<organism evidence="3 4">
    <name type="scientific">Eschrichtius robustus</name>
    <name type="common">California gray whale</name>
    <name type="synonym">Eschrichtius gibbosus</name>
    <dbReference type="NCBI Taxonomy" id="9764"/>
    <lineage>
        <taxon>Eukaryota</taxon>
        <taxon>Metazoa</taxon>
        <taxon>Chordata</taxon>
        <taxon>Craniata</taxon>
        <taxon>Vertebrata</taxon>
        <taxon>Euteleostomi</taxon>
        <taxon>Mammalia</taxon>
        <taxon>Eutheria</taxon>
        <taxon>Laurasiatheria</taxon>
        <taxon>Artiodactyla</taxon>
        <taxon>Whippomorpha</taxon>
        <taxon>Cetacea</taxon>
        <taxon>Mysticeti</taxon>
        <taxon>Eschrichtiidae</taxon>
        <taxon>Eschrichtius</taxon>
    </lineage>
</organism>
<dbReference type="InterPro" id="IPR057304">
    <property type="entry name" value="PDE8-like_REC_N"/>
</dbReference>
<evidence type="ECO:0000313" key="3">
    <source>
        <dbReference type="EMBL" id="KAJ8797887.1"/>
    </source>
</evidence>
<feature type="region of interest" description="Disordered" evidence="1">
    <location>
        <begin position="1"/>
        <end position="28"/>
    </location>
</feature>
<dbReference type="AlphaFoldDB" id="A0AB34I3R0"/>
<dbReference type="EMBL" id="JAIQCJ010000154">
    <property type="protein sequence ID" value="KAJ8797887.1"/>
    <property type="molecule type" value="Genomic_DNA"/>
</dbReference>
<evidence type="ECO:0000256" key="1">
    <source>
        <dbReference type="SAM" id="MobiDB-lite"/>
    </source>
</evidence>
<proteinExistence type="predicted"/>
<reference evidence="3 4" key="1">
    <citation type="submission" date="2022-11" db="EMBL/GenBank/DDBJ databases">
        <title>Whole genome sequence of Eschrichtius robustus ER-17-0199.</title>
        <authorList>
            <person name="Bruniche-Olsen A."/>
            <person name="Black A.N."/>
            <person name="Fields C.J."/>
            <person name="Walden K."/>
            <person name="Dewoody J.A."/>
        </authorList>
    </citation>
    <scope>NUCLEOTIDE SEQUENCE [LARGE SCALE GENOMIC DNA]</scope>
    <source>
        <strain evidence="3">ER-17-0199</strain>
        <tissue evidence="3">Blubber</tissue>
    </source>
</reference>